<dbReference type="EMBL" id="JBHSNP010000011">
    <property type="protein sequence ID" value="MFC5603177.1"/>
    <property type="molecule type" value="Genomic_DNA"/>
</dbReference>
<dbReference type="Proteomes" id="UP001596071">
    <property type="component" value="Unassembled WGS sequence"/>
</dbReference>
<dbReference type="RefSeq" id="WP_381443492.1">
    <property type="nucleotide sequence ID" value="NZ_JBHSNP010000011.1"/>
</dbReference>
<gene>
    <name evidence="1" type="ORF">ACFPTP_08065</name>
</gene>
<keyword evidence="2" id="KW-1185">Reference proteome</keyword>
<accession>A0ABW0TW20</accession>
<protein>
    <recommendedName>
        <fullName evidence="3">5-carboxymethyl-2-hydroxymuconate isomerase</fullName>
    </recommendedName>
</protein>
<evidence type="ECO:0000313" key="1">
    <source>
        <dbReference type="EMBL" id="MFC5603177.1"/>
    </source>
</evidence>
<organism evidence="1 2">
    <name type="scientific">Sporosarcina koreensis</name>
    <dbReference type="NCBI Taxonomy" id="334735"/>
    <lineage>
        <taxon>Bacteria</taxon>
        <taxon>Bacillati</taxon>
        <taxon>Bacillota</taxon>
        <taxon>Bacilli</taxon>
        <taxon>Bacillales</taxon>
        <taxon>Caryophanaceae</taxon>
        <taxon>Sporosarcina</taxon>
    </lineage>
</organism>
<evidence type="ECO:0000313" key="2">
    <source>
        <dbReference type="Proteomes" id="UP001596071"/>
    </source>
</evidence>
<proteinExistence type="predicted"/>
<name>A0ABW0TW20_9BACL</name>
<sequence length="117" mass="13292">MKQGIHIKIQDRSGLSEREKNILHTGILNTIAFAGFVEVVSKGEGGEGTAFNPIEDCFIGFTMIYQKPIPDEMAEALVESITRRLTNFFAMSEIEMDLKVELAYYKMRVDHPSKRHN</sequence>
<comment type="caution">
    <text evidence="1">The sequence shown here is derived from an EMBL/GenBank/DDBJ whole genome shotgun (WGS) entry which is preliminary data.</text>
</comment>
<reference evidence="2" key="1">
    <citation type="journal article" date="2019" name="Int. J. Syst. Evol. Microbiol.">
        <title>The Global Catalogue of Microorganisms (GCM) 10K type strain sequencing project: providing services to taxonomists for standard genome sequencing and annotation.</title>
        <authorList>
            <consortium name="The Broad Institute Genomics Platform"/>
            <consortium name="The Broad Institute Genome Sequencing Center for Infectious Disease"/>
            <person name="Wu L."/>
            <person name="Ma J."/>
        </authorList>
    </citation>
    <scope>NUCLEOTIDE SEQUENCE [LARGE SCALE GENOMIC DNA]</scope>
    <source>
        <strain evidence="2">KACC 11299</strain>
    </source>
</reference>
<evidence type="ECO:0008006" key="3">
    <source>
        <dbReference type="Google" id="ProtNLM"/>
    </source>
</evidence>